<sequence length="487" mass="56935">MVNQRPDLTFVPDDIIKIRHFKQNNKSNIFGVHVEDSRQAMCNEVSKYQDHSQVFVRQKPEEIYNDKGELFLTIQHMNMLKNMSVLNKFINSDTTHRMSKSRLNTLACGSVDCQLVYHLGCIVFARHETAKEYLNMFRSLNEDMHKMFQFKRKETLTRSMNDNDDAIFAAIREEFTSPQLILGNCYFHLAHRSKCLKATWVKKDGITKANLKPMLEYLHRIQKLPTYTGSTIGLKLWTNKYSNTYPNSMKSFLSEYGPPNKDGWLRSKVGPGIPTDNNSQEKFFHTFKRTLMQTTHVEKSSITPLDLDCDPPKHVLSRIRGFFQRAFEKLASSESDGIFPAETSPLDDLQGLSLEESLAQLRRKDILMERLYHSKRKYCYLLEKAMYHTHQQNMHYMDVHQIQTSWTEVTAQQQEADEVTWRLDSLQQKIDSSAPVSSRKQFVIPCRRLQLLNFSSEEYIQEITDLFLKYKSASLHVDQYTDLDSLF</sequence>
<name>A0AAV7JZW4_9METZ</name>
<reference evidence="1 2" key="1">
    <citation type="journal article" date="2023" name="BMC Biol.">
        <title>The compact genome of the sponge Oopsacas minuta (Hexactinellida) is lacking key metazoan core genes.</title>
        <authorList>
            <person name="Santini S."/>
            <person name="Schenkelaars Q."/>
            <person name="Jourda C."/>
            <person name="Duchesne M."/>
            <person name="Belahbib H."/>
            <person name="Rocher C."/>
            <person name="Selva M."/>
            <person name="Riesgo A."/>
            <person name="Vervoort M."/>
            <person name="Leys S.P."/>
            <person name="Kodjabachian L."/>
            <person name="Le Bivic A."/>
            <person name="Borchiellini C."/>
            <person name="Claverie J.M."/>
            <person name="Renard E."/>
        </authorList>
    </citation>
    <scope>NUCLEOTIDE SEQUENCE [LARGE SCALE GENOMIC DNA]</scope>
    <source>
        <strain evidence="1">SPO-2</strain>
    </source>
</reference>
<comment type="caution">
    <text evidence="1">The sequence shown here is derived from an EMBL/GenBank/DDBJ whole genome shotgun (WGS) entry which is preliminary data.</text>
</comment>
<gene>
    <name evidence="1" type="ORF">LOD99_905</name>
</gene>
<dbReference type="AlphaFoldDB" id="A0AAV7JZW4"/>
<organism evidence="1 2">
    <name type="scientific">Oopsacas minuta</name>
    <dbReference type="NCBI Taxonomy" id="111878"/>
    <lineage>
        <taxon>Eukaryota</taxon>
        <taxon>Metazoa</taxon>
        <taxon>Porifera</taxon>
        <taxon>Hexactinellida</taxon>
        <taxon>Hexasterophora</taxon>
        <taxon>Lyssacinosida</taxon>
        <taxon>Leucopsacidae</taxon>
        <taxon>Oopsacas</taxon>
    </lineage>
</organism>
<evidence type="ECO:0000313" key="1">
    <source>
        <dbReference type="EMBL" id="KAI6654509.1"/>
    </source>
</evidence>
<evidence type="ECO:0008006" key="3">
    <source>
        <dbReference type="Google" id="ProtNLM"/>
    </source>
</evidence>
<protein>
    <recommendedName>
        <fullName evidence="3">MULE transposase domain-containing protein</fullName>
    </recommendedName>
</protein>
<keyword evidence="2" id="KW-1185">Reference proteome</keyword>
<accession>A0AAV7JZW4</accession>
<dbReference type="Proteomes" id="UP001165289">
    <property type="component" value="Unassembled WGS sequence"/>
</dbReference>
<dbReference type="EMBL" id="JAKMXF010000222">
    <property type="protein sequence ID" value="KAI6654509.1"/>
    <property type="molecule type" value="Genomic_DNA"/>
</dbReference>
<proteinExistence type="predicted"/>
<evidence type="ECO:0000313" key="2">
    <source>
        <dbReference type="Proteomes" id="UP001165289"/>
    </source>
</evidence>